<dbReference type="RefSeq" id="WP_349582858.1">
    <property type="nucleotide sequence ID" value="NZ_JBEFLD010000001.1"/>
</dbReference>
<evidence type="ECO:0000313" key="3">
    <source>
        <dbReference type="Proteomes" id="UP001433638"/>
    </source>
</evidence>
<keyword evidence="1" id="KW-1133">Transmembrane helix</keyword>
<protein>
    <recommendedName>
        <fullName evidence="4">Transmembrane protein</fullName>
    </recommendedName>
</protein>
<organism evidence="2 3">
    <name type="scientific">Vogesella oryzagri</name>
    <dbReference type="NCBI Taxonomy" id="3160864"/>
    <lineage>
        <taxon>Bacteria</taxon>
        <taxon>Pseudomonadati</taxon>
        <taxon>Pseudomonadota</taxon>
        <taxon>Betaproteobacteria</taxon>
        <taxon>Neisseriales</taxon>
        <taxon>Chromobacteriaceae</taxon>
        <taxon>Vogesella</taxon>
    </lineage>
</organism>
<keyword evidence="1" id="KW-0812">Transmembrane</keyword>
<keyword evidence="3" id="KW-1185">Reference proteome</keyword>
<accession>A0ABV1LZT1</accession>
<gene>
    <name evidence="2" type="ORF">ABNW52_01140</name>
</gene>
<feature type="transmembrane region" description="Helical" evidence="1">
    <location>
        <begin position="12"/>
        <end position="37"/>
    </location>
</feature>
<reference evidence="2" key="1">
    <citation type="submission" date="2024-06" db="EMBL/GenBank/DDBJ databases">
        <title>Genome sequence of Vogesella sp. MAHUQ-64.</title>
        <authorList>
            <person name="Huq M.A."/>
        </authorList>
    </citation>
    <scope>NUCLEOTIDE SEQUENCE</scope>
    <source>
        <strain evidence="2">MAHUQ-64</strain>
    </source>
</reference>
<feature type="transmembrane region" description="Helical" evidence="1">
    <location>
        <begin position="49"/>
        <end position="71"/>
    </location>
</feature>
<proteinExistence type="predicted"/>
<keyword evidence="1" id="KW-0472">Membrane</keyword>
<feature type="transmembrane region" description="Helical" evidence="1">
    <location>
        <begin position="83"/>
        <end position="104"/>
    </location>
</feature>
<evidence type="ECO:0000313" key="2">
    <source>
        <dbReference type="EMBL" id="MEQ6289221.1"/>
    </source>
</evidence>
<evidence type="ECO:0008006" key="4">
    <source>
        <dbReference type="Google" id="ProtNLM"/>
    </source>
</evidence>
<name>A0ABV1LZT1_9NEIS</name>
<sequence length="114" mass="12561">MNEQAASRTILKLLSVAVSLLAIISLLPWLFVALFSIMLFDSPRSTGSFITWMLFYSIWAYPGGVLFGAKYIFGNKAQNAQQYFIGIGLTILPAIISVCLFFAVDIFCAGKFSC</sequence>
<comment type="caution">
    <text evidence="2">The sequence shown here is derived from an EMBL/GenBank/DDBJ whole genome shotgun (WGS) entry which is preliminary data.</text>
</comment>
<dbReference type="Proteomes" id="UP001433638">
    <property type="component" value="Unassembled WGS sequence"/>
</dbReference>
<dbReference type="EMBL" id="JBEFLD010000001">
    <property type="protein sequence ID" value="MEQ6289221.1"/>
    <property type="molecule type" value="Genomic_DNA"/>
</dbReference>
<evidence type="ECO:0000256" key="1">
    <source>
        <dbReference type="SAM" id="Phobius"/>
    </source>
</evidence>